<keyword evidence="7" id="KW-0482">Metalloprotease</keyword>
<keyword evidence="8" id="KW-0170">Cobalt</keyword>
<sequence>MEIKTKNNQKVLRSIGQPKNVFELFLGVCEIPHVSGNLDPIREALVKYGKKIKVETIVDEIGNVLFRKPATKGYEKKPSICIQGHMDMVGTKDEGLEFNFETDPIQTKIEKGWLTAQGTTLGADNGIGVAMGLALLTENIKHGPLEVLLTVDEETSMVGAFNLKNDLLQSKYLINVDSEEDGRICIGSAGGFKCIIHQPITRMESLPEGVTEMKLKLHDLMGGHTGVQIHEGRANACKWMCRLLCSALETGFYISEFQAGHAKNAIPSTASATLLVPDENIEQFKENIEKTHLNILEEFFVVEVNGVILDQTIDNQVTVESCLDKKSTVGILDMIQAIHHGVVRMSPDVEGLVESSQSLSICTLGETTFDSLVFARSSTKSQIVLLEKQLRSIATLTGSEFEKLAGEYPPWQPMVRNNYLLETVKKVYYQTFKKKPDCYAIHAGLECSLIQSKYEGMIPISIGPQIESPHSTQERMEIKTVANSYQLLKNLIETMAK</sequence>
<dbReference type="SUPFAM" id="SSF53187">
    <property type="entry name" value="Zn-dependent exopeptidases"/>
    <property type="match status" value="1"/>
</dbReference>
<dbReference type="GO" id="GO:0005829">
    <property type="term" value="C:cytosol"/>
    <property type="evidence" value="ECO:0007669"/>
    <property type="project" value="TreeGrafter"/>
</dbReference>
<dbReference type="InterPro" id="IPR011650">
    <property type="entry name" value="Peptidase_M20_dimer"/>
</dbReference>
<evidence type="ECO:0000313" key="10">
    <source>
        <dbReference type="EMBL" id="KAJ3432655.1"/>
    </source>
</evidence>
<feature type="domain" description="Peptidase M20 dimerisation" evidence="9">
    <location>
        <begin position="220"/>
        <end position="290"/>
    </location>
</feature>
<comment type="caution">
    <text evidence="10">The sequence shown here is derived from an EMBL/GenBank/DDBJ whole genome shotgun (WGS) entry which is preliminary data.</text>
</comment>
<dbReference type="InterPro" id="IPR002933">
    <property type="entry name" value="Peptidase_M20"/>
</dbReference>
<dbReference type="GO" id="GO:0006508">
    <property type="term" value="P:proteolysis"/>
    <property type="evidence" value="ECO:0007669"/>
    <property type="project" value="UniProtKB-KW"/>
</dbReference>
<dbReference type="Pfam" id="PF07687">
    <property type="entry name" value="M20_dimer"/>
    <property type="match status" value="1"/>
</dbReference>
<reference evidence="10" key="1">
    <citation type="submission" date="2022-08" db="EMBL/GenBank/DDBJ databases">
        <title>Novel sulphate-reducing endosymbionts in the free-living metamonad Anaeramoeba.</title>
        <authorList>
            <person name="Jerlstrom-Hultqvist J."/>
            <person name="Cepicka I."/>
            <person name="Gallot-Lavallee L."/>
            <person name="Salas-Leiva D."/>
            <person name="Curtis B.A."/>
            <person name="Zahonova K."/>
            <person name="Pipaliya S."/>
            <person name="Dacks J."/>
            <person name="Roger A.J."/>
        </authorList>
    </citation>
    <scope>NUCLEOTIDE SEQUENCE</scope>
    <source>
        <strain evidence="10">Busselton2</strain>
    </source>
</reference>
<dbReference type="GO" id="GO:0046872">
    <property type="term" value="F:metal ion binding"/>
    <property type="evidence" value="ECO:0007669"/>
    <property type="project" value="UniProtKB-KW"/>
</dbReference>
<dbReference type="PANTHER" id="PTHR43501">
    <property type="entry name" value="CYTOSOL NON-SPECIFIC DIPEPTIDASE"/>
    <property type="match status" value="1"/>
</dbReference>
<dbReference type="NCBIfam" id="TIGR01893">
    <property type="entry name" value="aa-his-dipept"/>
    <property type="match status" value="1"/>
</dbReference>
<evidence type="ECO:0000256" key="2">
    <source>
        <dbReference type="ARBA" id="ARBA00001947"/>
    </source>
</evidence>
<dbReference type="PRINTS" id="PR00934">
    <property type="entry name" value="XHISDIPTASE"/>
</dbReference>
<accession>A0AAV7YXL9</accession>
<evidence type="ECO:0000256" key="4">
    <source>
        <dbReference type="ARBA" id="ARBA00022723"/>
    </source>
</evidence>
<name>A0AAV7YXL9_9EUKA</name>
<evidence type="ECO:0000256" key="8">
    <source>
        <dbReference type="ARBA" id="ARBA00023285"/>
    </source>
</evidence>
<dbReference type="EMBL" id="JANTQA010000047">
    <property type="protein sequence ID" value="KAJ3432655.1"/>
    <property type="molecule type" value="Genomic_DNA"/>
</dbReference>
<comment type="cofactor">
    <cofactor evidence="2">
        <name>Zn(2+)</name>
        <dbReference type="ChEBI" id="CHEBI:29105"/>
    </cofactor>
</comment>
<dbReference type="Pfam" id="PF01546">
    <property type="entry name" value="Peptidase_M20"/>
    <property type="match status" value="1"/>
</dbReference>
<evidence type="ECO:0000259" key="9">
    <source>
        <dbReference type="Pfam" id="PF07687"/>
    </source>
</evidence>
<evidence type="ECO:0000313" key="11">
    <source>
        <dbReference type="Proteomes" id="UP001146793"/>
    </source>
</evidence>
<comment type="cofactor">
    <cofactor evidence="1">
        <name>Co(2+)</name>
        <dbReference type="ChEBI" id="CHEBI:48828"/>
    </cofactor>
</comment>
<evidence type="ECO:0000256" key="7">
    <source>
        <dbReference type="ARBA" id="ARBA00023049"/>
    </source>
</evidence>
<gene>
    <name evidence="10" type="ORF">M0812_21598</name>
</gene>
<dbReference type="FunFam" id="3.40.630.10:FF:000015">
    <property type="entry name" value="Aminoacyl-histidine dipeptidase PepD"/>
    <property type="match status" value="1"/>
</dbReference>
<keyword evidence="3" id="KW-0645">Protease</keyword>
<dbReference type="Gene3D" id="3.40.630.10">
    <property type="entry name" value="Zn peptidases"/>
    <property type="match status" value="2"/>
</dbReference>
<dbReference type="PANTHER" id="PTHR43501:SF1">
    <property type="entry name" value="CYTOSOL NON-SPECIFIC DIPEPTIDASE"/>
    <property type="match status" value="1"/>
</dbReference>
<dbReference type="Proteomes" id="UP001146793">
    <property type="component" value="Unassembled WGS sequence"/>
</dbReference>
<dbReference type="GO" id="GO:0070573">
    <property type="term" value="F:metallodipeptidase activity"/>
    <property type="evidence" value="ECO:0007669"/>
    <property type="project" value="TreeGrafter"/>
</dbReference>
<keyword evidence="4" id="KW-0479">Metal-binding</keyword>
<dbReference type="AlphaFoldDB" id="A0AAV7YXL9"/>
<evidence type="ECO:0000256" key="3">
    <source>
        <dbReference type="ARBA" id="ARBA00022670"/>
    </source>
</evidence>
<evidence type="ECO:0000256" key="6">
    <source>
        <dbReference type="ARBA" id="ARBA00022833"/>
    </source>
</evidence>
<dbReference type="PIRSF" id="PIRSF016599">
    <property type="entry name" value="Xaa-His_dipept"/>
    <property type="match status" value="1"/>
</dbReference>
<dbReference type="FunFam" id="3.40.630.10:FF:000018">
    <property type="entry name" value="Aminoacyl-histidine dipeptidase PepD"/>
    <property type="match status" value="1"/>
</dbReference>
<keyword evidence="5" id="KW-0378">Hydrolase</keyword>
<proteinExistence type="predicted"/>
<keyword evidence="6" id="KW-0862">Zinc</keyword>
<dbReference type="InterPro" id="IPR001160">
    <property type="entry name" value="Peptidase_M20C"/>
</dbReference>
<protein>
    <submittedName>
        <fullName evidence="10">Cytosol non-specific dipeptidase</fullName>
    </submittedName>
</protein>
<evidence type="ECO:0000256" key="5">
    <source>
        <dbReference type="ARBA" id="ARBA00022801"/>
    </source>
</evidence>
<organism evidence="10 11">
    <name type="scientific">Anaeramoeba flamelloides</name>
    <dbReference type="NCBI Taxonomy" id="1746091"/>
    <lineage>
        <taxon>Eukaryota</taxon>
        <taxon>Metamonada</taxon>
        <taxon>Anaeramoebidae</taxon>
        <taxon>Anaeramoeba</taxon>
    </lineage>
</organism>
<evidence type="ECO:0000256" key="1">
    <source>
        <dbReference type="ARBA" id="ARBA00001941"/>
    </source>
</evidence>